<feature type="domain" description="Zn(2)-C6 fungal-type" evidence="1">
    <location>
        <begin position="33"/>
        <end position="64"/>
    </location>
</feature>
<dbReference type="PROSITE" id="PS00463">
    <property type="entry name" value="ZN2_CY6_FUNGAL_1"/>
    <property type="match status" value="1"/>
</dbReference>
<evidence type="ECO:0000313" key="2">
    <source>
        <dbReference type="EMBL" id="EKX34747.1"/>
    </source>
</evidence>
<reference evidence="3" key="3">
    <citation type="submission" date="2015-06" db="UniProtKB">
        <authorList>
            <consortium name="EnsemblProtists"/>
        </authorList>
    </citation>
    <scope>IDENTIFICATION</scope>
</reference>
<dbReference type="HOGENOM" id="CLU_600584_0_0_1"/>
<keyword evidence="4" id="KW-1185">Reference proteome</keyword>
<dbReference type="PROSITE" id="PS50048">
    <property type="entry name" value="ZN2_CY6_FUNGAL_2"/>
    <property type="match status" value="1"/>
</dbReference>
<dbReference type="Pfam" id="PF00172">
    <property type="entry name" value="Zn_clus"/>
    <property type="match status" value="1"/>
</dbReference>
<dbReference type="GO" id="GO:0008270">
    <property type="term" value="F:zinc ion binding"/>
    <property type="evidence" value="ECO:0007669"/>
    <property type="project" value="InterPro"/>
</dbReference>
<dbReference type="EMBL" id="JH993103">
    <property type="protein sequence ID" value="EKX34747.1"/>
    <property type="molecule type" value="Genomic_DNA"/>
</dbReference>
<dbReference type="Proteomes" id="UP000011087">
    <property type="component" value="Unassembled WGS sequence"/>
</dbReference>
<reference evidence="4" key="2">
    <citation type="submission" date="2012-11" db="EMBL/GenBank/DDBJ databases">
        <authorList>
            <person name="Kuo A."/>
            <person name="Curtis B.A."/>
            <person name="Tanifuji G."/>
            <person name="Burki F."/>
            <person name="Gruber A."/>
            <person name="Irimia M."/>
            <person name="Maruyama S."/>
            <person name="Arias M.C."/>
            <person name="Ball S.G."/>
            <person name="Gile G.H."/>
            <person name="Hirakawa Y."/>
            <person name="Hopkins J.F."/>
            <person name="Rensing S.A."/>
            <person name="Schmutz J."/>
            <person name="Symeonidi A."/>
            <person name="Elias M."/>
            <person name="Eveleigh R.J."/>
            <person name="Herman E.K."/>
            <person name="Klute M.J."/>
            <person name="Nakayama T."/>
            <person name="Obornik M."/>
            <person name="Reyes-Prieto A."/>
            <person name="Armbrust E.V."/>
            <person name="Aves S.J."/>
            <person name="Beiko R.G."/>
            <person name="Coutinho P."/>
            <person name="Dacks J.B."/>
            <person name="Durnford D.G."/>
            <person name="Fast N.M."/>
            <person name="Green B.R."/>
            <person name="Grisdale C."/>
            <person name="Hempe F."/>
            <person name="Henrissat B."/>
            <person name="Hoppner M.P."/>
            <person name="Ishida K.-I."/>
            <person name="Kim E."/>
            <person name="Koreny L."/>
            <person name="Kroth P.G."/>
            <person name="Liu Y."/>
            <person name="Malik S.-B."/>
            <person name="Maier U.G."/>
            <person name="McRose D."/>
            <person name="Mock T."/>
            <person name="Neilson J.A."/>
            <person name="Onodera N.T."/>
            <person name="Poole A.M."/>
            <person name="Pritham E.J."/>
            <person name="Richards T.A."/>
            <person name="Rocap G."/>
            <person name="Roy S.W."/>
            <person name="Sarai C."/>
            <person name="Schaack S."/>
            <person name="Shirato S."/>
            <person name="Slamovits C.H."/>
            <person name="Spencer D.F."/>
            <person name="Suzuki S."/>
            <person name="Worden A.Z."/>
            <person name="Zauner S."/>
            <person name="Barry K."/>
            <person name="Bell C."/>
            <person name="Bharti A.K."/>
            <person name="Crow J.A."/>
            <person name="Grimwood J."/>
            <person name="Kramer R."/>
            <person name="Lindquist E."/>
            <person name="Lucas S."/>
            <person name="Salamov A."/>
            <person name="McFadden G.I."/>
            <person name="Lane C.E."/>
            <person name="Keeling P.J."/>
            <person name="Gray M.W."/>
            <person name="Grigoriev I.V."/>
            <person name="Archibald J.M."/>
        </authorList>
    </citation>
    <scope>NUCLEOTIDE SEQUENCE</scope>
    <source>
        <strain evidence="4">CCMP2712</strain>
    </source>
</reference>
<dbReference type="AlphaFoldDB" id="L1IF97"/>
<name>L1IF97_GUITC</name>
<organism evidence="2">
    <name type="scientific">Guillardia theta (strain CCMP2712)</name>
    <name type="common">Cryptophyte</name>
    <dbReference type="NCBI Taxonomy" id="905079"/>
    <lineage>
        <taxon>Eukaryota</taxon>
        <taxon>Cryptophyceae</taxon>
        <taxon>Pyrenomonadales</taxon>
        <taxon>Geminigeraceae</taxon>
        <taxon>Guillardia</taxon>
    </lineage>
</organism>
<evidence type="ECO:0000259" key="1">
    <source>
        <dbReference type="PROSITE" id="PS50048"/>
    </source>
</evidence>
<proteinExistence type="predicted"/>
<dbReference type="GO" id="GO:0000981">
    <property type="term" value="F:DNA-binding transcription factor activity, RNA polymerase II-specific"/>
    <property type="evidence" value="ECO:0007669"/>
    <property type="project" value="InterPro"/>
</dbReference>
<reference evidence="2 4" key="1">
    <citation type="journal article" date="2012" name="Nature">
        <title>Algal genomes reveal evolutionary mosaicism and the fate of nucleomorphs.</title>
        <authorList>
            <consortium name="DOE Joint Genome Institute"/>
            <person name="Curtis B.A."/>
            <person name="Tanifuji G."/>
            <person name="Burki F."/>
            <person name="Gruber A."/>
            <person name="Irimia M."/>
            <person name="Maruyama S."/>
            <person name="Arias M.C."/>
            <person name="Ball S.G."/>
            <person name="Gile G.H."/>
            <person name="Hirakawa Y."/>
            <person name="Hopkins J.F."/>
            <person name="Kuo A."/>
            <person name="Rensing S.A."/>
            <person name="Schmutz J."/>
            <person name="Symeonidi A."/>
            <person name="Elias M."/>
            <person name="Eveleigh R.J."/>
            <person name="Herman E.K."/>
            <person name="Klute M.J."/>
            <person name="Nakayama T."/>
            <person name="Obornik M."/>
            <person name="Reyes-Prieto A."/>
            <person name="Armbrust E.V."/>
            <person name="Aves S.J."/>
            <person name="Beiko R.G."/>
            <person name="Coutinho P."/>
            <person name="Dacks J.B."/>
            <person name="Durnford D.G."/>
            <person name="Fast N.M."/>
            <person name="Green B.R."/>
            <person name="Grisdale C.J."/>
            <person name="Hempel F."/>
            <person name="Henrissat B."/>
            <person name="Hoppner M.P."/>
            <person name="Ishida K."/>
            <person name="Kim E."/>
            <person name="Koreny L."/>
            <person name="Kroth P.G."/>
            <person name="Liu Y."/>
            <person name="Malik S.B."/>
            <person name="Maier U.G."/>
            <person name="McRose D."/>
            <person name="Mock T."/>
            <person name="Neilson J.A."/>
            <person name="Onodera N.T."/>
            <person name="Poole A.M."/>
            <person name="Pritham E.J."/>
            <person name="Richards T.A."/>
            <person name="Rocap G."/>
            <person name="Roy S.W."/>
            <person name="Sarai C."/>
            <person name="Schaack S."/>
            <person name="Shirato S."/>
            <person name="Slamovits C.H."/>
            <person name="Spencer D.F."/>
            <person name="Suzuki S."/>
            <person name="Worden A.Z."/>
            <person name="Zauner S."/>
            <person name="Barry K."/>
            <person name="Bell C."/>
            <person name="Bharti A.K."/>
            <person name="Crow J.A."/>
            <person name="Grimwood J."/>
            <person name="Kramer R."/>
            <person name="Lindquist E."/>
            <person name="Lucas S."/>
            <person name="Salamov A."/>
            <person name="McFadden G.I."/>
            <person name="Lane C.E."/>
            <person name="Keeling P.J."/>
            <person name="Gray M.W."/>
            <person name="Grigoriev I.V."/>
            <person name="Archibald J.M."/>
        </authorList>
    </citation>
    <scope>NUCLEOTIDE SEQUENCE</scope>
    <source>
        <strain evidence="2 4">CCMP2712</strain>
    </source>
</reference>
<sequence>MLRCTTRCLASDIADQCIRVREASEFKQRGSIACIPCRRSKVKCDEGRPCLRCKRQHKEANCTYEDPEFIPSHMLALTQREDEAVDGRCLEAVHAPSDDTLPTSRPVRMQELQVERPIDFWIRSLSFDRPSLLREHMNSMGWPDRVLARHWEFGFSSKELMNIFVSLPPYLQQVTRRALHAVEIIMADKMEKKARAPQAKLLMESETASEHDLELERSLYRQQSFGVIKQHLHPSTGKRAHVYISDILCKIIGLHAEEALARIASRELSLITTEFNYLCYVMFGTWLYATSPGRPLKLYTRIRDLGSSGDTGCVVTRFVQQQEFDCHGRVRSMKTYMLPLDKEGLETSAEPPGSAAALFEKHMRGGKDYKTWMNDFESDMFAGETILGMQKSKQGMERLEALGRDLERMYHPFVEHAERILHREGQFNGMF</sequence>
<protein>
    <recommendedName>
        <fullName evidence="1">Zn(2)-C6 fungal-type domain-containing protein</fullName>
    </recommendedName>
</protein>
<dbReference type="Gene3D" id="4.10.240.10">
    <property type="entry name" value="Zn(2)-C6 fungal-type DNA-binding domain"/>
    <property type="match status" value="1"/>
</dbReference>
<dbReference type="PaxDb" id="55529-EKX34747"/>
<dbReference type="eggNOG" id="ENOG502SGJ3">
    <property type="taxonomic scope" value="Eukaryota"/>
</dbReference>
<dbReference type="CDD" id="cd00067">
    <property type="entry name" value="GAL4"/>
    <property type="match status" value="1"/>
</dbReference>
<dbReference type="RefSeq" id="XP_005821727.1">
    <property type="nucleotide sequence ID" value="XM_005821670.1"/>
</dbReference>
<dbReference type="InterPro" id="IPR036864">
    <property type="entry name" value="Zn2-C6_fun-type_DNA-bd_sf"/>
</dbReference>
<dbReference type="KEGG" id="gtt:GUITHDRAFT_119057"/>
<gene>
    <name evidence="2" type="ORF">GUITHDRAFT_119057</name>
</gene>
<dbReference type="GeneID" id="17291471"/>
<dbReference type="SMART" id="SM00066">
    <property type="entry name" value="GAL4"/>
    <property type="match status" value="1"/>
</dbReference>
<dbReference type="OrthoDB" id="2269373at2759"/>
<evidence type="ECO:0000313" key="4">
    <source>
        <dbReference type="Proteomes" id="UP000011087"/>
    </source>
</evidence>
<dbReference type="SUPFAM" id="SSF57701">
    <property type="entry name" value="Zn2/Cys6 DNA-binding domain"/>
    <property type="match status" value="1"/>
</dbReference>
<evidence type="ECO:0000313" key="3">
    <source>
        <dbReference type="EnsemblProtists" id="EKX34747"/>
    </source>
</evidence>
<dbReference type="InterPro" id="IPR001138">
    <property type="entry name" value="Zn2Cys6_DnaBD"/>
</dbReference>
<dbReference type="EnsemblProtists" id="EKX34747">
    <property type="protein sequence ID" value="EKX34747"/>
    <property type="gene ID" value="GUITHDRAFT_119057"/>
</dbReference>
<accession>L1IF97</accession>